<dbReference type="NCBIfam" id="TIGR04372">
    <property type="entry name" value="glycosyl_04372"/>
    <property type="match status" value="1"/>
</dbReference>
<accession>A0A6J6Y2U1</accession>
<organism evidence="1">
    <name type="scientific">freshwater metagenome</name>
    <dbReference type="NCBI Taxonomy" id="449393"/>
    <lineage>
        <taxon>unclassified sequences</taxon>
        <taxon>metagenomes</taxon>
        <taxon>ecological metagenomes</taxon>
    </lineage>
</organism>
<protein>
    <submittedName>
        <fullName evidence="1">Unannotated protein</fullName>
    </submittedName>
</protein>
<dbReference type="EMBL" id="CAFAAG010000140">
    <property type="protein sequence ID" value="CAB4802254.1"/>
    <property type="molecule type" value="Genomic_DNA"/>
</dbReference>
<gene>
    <name evidence="1" type="ORF">UFOPK2975_01317</name>
</gene>
<dbReference type="AlphaFoldDB" id="A0A6J6Y2U1"/>
<evidence type="ECO:0000313" key="1">
    <source>
        <dbReference type="EMBL" id="CAB4802254.1"/>
    </source>
</evidence>
<proteinExistence type="predicted"/>
<sequence length="401" mass="45404">MKKIAKIFMQLPALLVLIVLWILRPVLKVELCIVAFHRFGHLALEPEIYLGELEIRAAQRDRRRFPITVQWWSLGPKKLQANRYLATKWKQVIRVLPSWWIDALHGVGTKISVLRLAEPHMSIRGSLNSLDKTAAQLKLTDIEITEGMSQLRAIGIDPDKPYACLVVRDGGYYASLGEKESDGYSFLNFDISTFEQAATSLVQRGYQVIRMGAGSVAMFGDGHPHVIDYANSNLRSEFLDIYIAATCSFAISTQTGPDAVCLAFRRSVCYIDVTRFSQFFFGTKLAWWNPAELWQGDSRLTLRDILRGSIFWIKDPNDFIREGIRQVRSSAERIDHLVMSFVDAFENNATGSNEIDEKVQSVRNIIERETGDRGKSEFGEIHAVLNSGFVGLIQEAQHFLS</sequence>
<dbReference type="InterPro" id="IPR030808">
    <property type="entry name" value="Glycosyl_04372"/>
</dbReference>
<reference evidence="1" key="1">
    <citation type="submission" date="2020-05" db="EMBL/GenBank/DDBJ databases">
        <authorList>
            <person name="Chiriac C."/>
            <person name="Salcher M."/>
            <person name="Ghai R."/>
            <person name="Kavagutti S V."/>
        </authorList>
    </citation>
    <scope>NUCLEOTIDE SEQUENCE</scope>
</reference>
<name>A0A6J6Y2U1_9ZZZZ</name>